<reference evidence="7" key="3">
    <citation type="journal article" date="2014" name="Nature">
        <title>Elephant shark genome provides unique insights into gnathostome evolution.</title>
        <authorList>
            <consortium name="International Elephant Shark Genome Sequencing Consortium"/>
            <person name="Venkatesh B."/>
            <person name="Lee A.P."/>
            <person name="Ravi V."/>
            <person name="Maurya A.K."/>
            <person name="Lian M.M."/>
            <person name="Swann J.B."/>
            <person name="Ohta Y."/>
            <person name="Flajnik M.F."/>
            <person name="Sutoh Y."/>
            <person name="Kasahara M."/>
            <person name="Hoon S."/>
            <person name="Gangu V."/>
            <person name="Roy S.W."/>
            <person name="Irimia M."/>
            <person name="Korzh V."/>
            <person name="Kondrychyn I."/>
            <person name="Lim Z.W."/>
            <person name="Tay B.H."/>
            <person name="Tohari S."/>
            <person name="Kong K.W."/>
            <person name="Ho S."/>
            <person name="Lorente-Galdos B."/>
            <person name="Quilez J."/>
            <person name="Marques-Bonet T."/>
            <person name="Raney B.J."/>
            <person name="Ingham P.W."/>
            <person name="Tay A."/>
            <person name="Hillier L.W."/>
            <person name="Minx P."/>
            <person name="Boehm T."/>
            <person name="Wilson R.K."/>
            <person name="Brenner S."/>
            <person name="Warren W.C."/>
        </authorList>
    </citation>
    <scope>NUCLEOTIDE SEQUENCE [LARGE SCALE GENOMIC DNA]</scope>
</reference>
<evidence type="ECO:0000259" key="5">
    <source>
        <dbReference type="PROSITE" id="PS50240"/>
    </source>
</evidence>
<reference evidence="6" key="4">
    <citation type="submission" date="2025-08" db="UniProtKB">
        <authorList>
            <consortium name="Ensembl"/>
        </authorList>
    </citation>
    <scope>IDENTIFICATION</scope>
</reference>
<dbReference type="Ensembl" id="ENSCMIT00000040474.1">
    <property type="protein sequence ID" value="ENSCMIP00000039903.1"/>
    <property type="gene ID" value="ENSCMIG00000016688.1"/>
</dbReference>
<keyword evidence="2" id="KW-0378">Hydrolase</keyword>
<feature type="domain" description="Peptidase S1" evidence="5">
    <location>
        <begin position="20"/>
        <end position="252"/>
    </location>
</feature>
<dbReference type="InterPro" id="IPR043504">
    <property type="entry name" value="Peptidase_S1_PA_chymotrypsin"/>
</dbReference>
<dbReference type="Gene3D" id="2.40.10.10">
    <property type="entry name" value="Trypsin-like serine proteases"/>
    <property type="match status" value="2"/>
</dbReference>
<evidence type="ECO:0000256" key="2">
    <source>
        <dbReference type="ARBA" id="ARBA00022825"/>
    </source>
</evidence>
<organism evidence="6 7">
    <name type="scientific">Callorhinchus milii</name>
    <name type="common">Ghost shark</name>
    <dbReference type="NCBI Taxonomy" id="7868"/>
    <lineage>
        <taxon>Eukaryota</taxon>
        <taxon>Metazoa</taxon>
        <taxon>Chordata</taxon>
        <taxon>Craniata</taxon>
        <taxon>Vertebrata</taxon>
        <taxon>Chondrichthyes</taxon>
        <taxon>Holocephali</taxon>
        <taxon>Chimaeriformes</taxon>
        <taxon>Callorhinchidae</taxon>
        <taxon>Callorhinchus</taxon>
    </lineage>
</organism>
<dbReference type="PRINTS" id="PR00722">
    <property type="entry name" value="CHYMOTRYPSIN"/>
</dbReference>
<dbReference type="InterPro" id="IPR001254">
    <property type="entry name" value="Trypsin_dom"/>
</dbReference>
<evidence type="ECO:0000313" key="6">
    <source>
        <dbReference type="Ensembl" id="ENSCMIP00000039903.1"/>
    </source>
</evidence>
<dbReference type="InterPro" id="IPR033116">
    <property type="entry name" value="TRYPSIN_SER"/>
</dbReference>
<name>A0A4W3JPB0_CALMI</name>
<dbReference type="PROSITE" id="PS50240">
    <property type="entry name" value="TRYPSIN_DOM"/>
    <property type="match status" value="1"/>
</dbReference>
<dbReference type="Pfam" id="PF00089">
    <property type="entry name" value="Trypsin"/>
    <property type="match status" value="1"/>
</dbReference>
<dbReference type="SUPFAM" id="SSF50494">
    <property type="entry name" value="Trypsin-like serine proteases"/>
    <property type="match status" value="1"/>
</dbReference>
<dbReference type="GO" id="GO:0004252">
    <property type="term" value="F:serine-type endopeptidase activity"/>
    <property type="evidence" value="ECO:0007669"/>
    <property type="project" value="InterPro"/>
</dbReference>
<keyword evidence="7" id="KW-1185">Reference proteome</keyword>
<dbReference type="InParanoid" id="A0A4W3JPB0"/>
<evidence type="ECO:0000256" key="3">
    <source>
        <dbReference type="ARBA" id="ARBA00023157"/>
    </source>
</evidence>
<dbReference type="PANTHER" id="PTHR24252:SF7">
    <property type="entry name" value="HYALIN"/>
    <property type="match status" value="1"/>
</dbReference>
<evidence type="ECO:0000256" key="1">
    <source>
        <dbReference type="ARBA" id="ARBA00022670"/>
    </source>
</evidence>
<reference evidence="7" key="2">
    <citation type="journal article" date="2007" name="PLoS Biol.">
        <title>Survey sequencing and comparative analysis of the elephant shark (Callorhinchus milii) genome.</title>
        <authorList>
            <person name="Venkatesh B."/>
            <person name="Kirkness E.F."/>
            <person name="Loh Y.H."/>
            <person name="Halpern A.L."/>
            <person name="Lee A.P."/>
            <person name="Johnson J."/>
            <person name="Dandona N."/>
            <person name="Viswanathan L.D."/>
            <person name="Tay A."/>
            <person name="Venter J.C."/>
            <person name="Strausberg R.L."/>
            <person name="Brenner S."/>
        </authorList>
    </citation>
    <scope>NUCLEOTIDE SEQUENCE [LARGE SCALE GENOMIC DNA]</scope>
</reference>
<reference evidence="6" key="5">
    <citation type="submission" date="2025-09" db="UniProtKB">
        <authorList>
            <consortium name="Ensembl"/>
        </authorList>
    </citation>
    <scope>IDENTIFICATION</scope>
</reference>
<proteinExistence type="inferred from homology"/>
<protein>
    <recommendedName>
        <fullName evidence="5">Peptidase S1 domain-containing protein</fullName>
    </recommendedName>
</protein>
<reference evidence="7" key="1">
    <citation type="journal article" date="2006" name="Science">
        <title>Ancient noncoding elements conserved in the human genome.</title>
        <authorList>
            <person name="Venkatesh B."/>
            <person name="Kirkness E.F."/>
            <person name="Loh Y.H."/>
            <person name="Halpern A.L."/>
            <person name="Lee A.P."/>
            <person name="Johnson J."/>
            <person name="Dandona N."/>
            <person name="Viswanathan L.D."/>
            <person name="Tay A."/>
            <person name="Venter J.C."/>
            <person name="Strausberg R.L."/>
            <person name="Brenner S."/>
        </authorList>
    </citation>
    <scope>NUCLEOTIDE SEQUENCE [LARGE SCALE GENOMIC DNA]</scope>
</reference>
<dbReference type="CDD" id="cd00190">
    <property type="entry name" value="Tryp_SPc"/>
    <property type="match status" value="1"/>
</dbReference>
<dbReference type="SMART" id="SM00020">
    <property type="entry name" value="Tryp_SPc"/>
    <property type="match status" value="1"/>
</dbReference>
<dbReference type="GO" id="GO:0006508">
    <property type="term" value="P:proteolysis"/>
    <property type="evidence" value="ECO:0007669"/>
    <property type="project" value="UniProtKB-KW"/>
</dbReference>
<keyword evidence="3" id="KW-1015">Disulfide bond</keyword>
<accession>A0A4W3JPB0</accession>
<dbReference type="Proteomes" id="UP000314986">
    <property type="component" value="Unassembled WGS sequence"/>
</dbReference>
<dbReference type="AlphaFoldDB" id="A0A4W3JPB0"/>
<keyword evidence="2" id="KW-0720">Serine protease</keyword>
<dbReference type="InterPro" id="IPR001314">
    <property type="entry name" value="Peptidase_S1A"/>
</dbReference>
<dbReference type="FunFam" id="2.40.10.10:FF:000002">
    <property type="entry name" value="Transmembrane protease serine"/>
    <property type="match status" value="1"/>
</dbReference>
<evidence type="ECO:0000313" key="7">
    <source>
        <dbReference type="Proteomes" id="UP000314986"/>
    </source>
</evidence>
<dbReference type="PROSITE" id="PS00135">
    <property type="entry name" value="TRYPSIN_SER"/>
    <property type="match status" value="1"/>
</dbReference>
<dbReference type="STRING" id="7868.ENSCMIP00000039903"/>
<keyword evidence="1" id="KW-0645">Protease</keyword>
<evidence type="ECO:0000256" key="4">
    <source>
        <dbReference type="ARBA" id="ARBA00024195"/>
    </source>
</evidence>
<dbReference type="PANTHER" id="PTHR24252">
    <property type="entry name" value="ACROSIN-RELATED"/>
    <property type="match status" value="1"/>
</dbReference>
<comment type="similarity">
    <text evidence="4">Belongs to the peptidase S1 family. CLIP subfamily.</text>
</comment>
<dbReference type="OMA" id="ANDSAVM"/>
<dbReference type="GeneTree" id="ENSGT00940000157473"/>
<dbReference type="InterPro" id="IPR009003">
    <property type="entry name" value="Peptidase_S1_PA"/>
</dbReference>
<sequence length="256" mass="28136">VWMLLVCGLPGNPLVFRSRVLHGSRAEPGNFPWQVHFRIPRGAGALISDRWVLTAAHVVSPRRGIVLSAGLVNLKNRKQAVALIPDRVFVHPLYNNSEETDTYNYDHDIALIRLKAKLVLGPAIAPVCLPRRDSEHQVTPGILGTVSGWGVTENGTLTPHLMYTRLPVSDLEECRSNMEGNGQRVTENMICAGLGVGGDSCQGDSGGAFVFTRPQSKQYYVGGIVSWGINCGSFGFYTKVLKYLEWIEDTMKNNSD</sequence>